<reference evidence="1 2" key="1">
    <citation type="submission" date="2017-03" db="EMBL/GenBank/DDBJ databases">
        <title>Lifting the veil on microbial sulfur biogeochemistry in mining wastewaters.</title>
        <authorList>
            <person name="Kantor R.S."/>
            <person name="Colenbrander Nelson T."/>
            <person name="Marshall S."/>
            <person name="Bennett D."/>
            <person name="Apte S."/>
            <person name="Camacho D."/>
            <person name="Thomas B.C."/>
            <person name="Warren L.A."/>
            <person name="Banfield J.F."/>
        </authorList>
    </citation>
    <scope>NUCLEOTIDE SEQUENCE [LARGE SCALE GENOMIC DNA]</scope>
    <source>
        <strain evidence="1">32-67-7</strain>
    </source>
</reference>
<protein>
    <submittedName>
        <fullName evidence="1">Kinase</fullName>
    </submittedName>
</protein>
<dbReference type="GO" id="GO:0016301">
    <property type="term" value="F:kinase activity"/>
    <property type="evidence" value="ECO:0007669"/>
    <property type="project" value="UniProtKB-KW"/>
</dbReference>
<evidence type="ECO:0000313" key="1">
    <source>
        <dbReference type="EMBL" id="OYW98142.1"/>
    </source>
</evidence>
<keyword evidence="1" id="KW-0808">Transferase</keyword>
<evidence type="ECO:0000313" key="2">
    <source>
        <dbReference type="Proteomes" id="UP000215616"/>
    </source>
</evidence>
<proteinExistence type="predicted"/>
<name>A0A258CSY3_CAUVI</name>
<comment type="caution">
    <text evidence="1">The sequence shown here is derived from an EMBL/GenBank/DDBJ whole genome shotgun (WGS) entry which is preliminary data.</text>
</comment>
<dbReference type="Gene3D" id="3.40.50.300">
    <property type="entry name" value="P-loop containing nucleotide triphosphate hydrolases"/>
    <property type="match status" value="1"/>
</dbReference>
<keyword evidence="1" id="KW-0418">Kinase</keyword>
<dbReference type="Proteomes" id="UP000215616">
    <property type="component" value="Unassembled WGS sequence"/>
</dbReference>
<gene>
    <name evidence="1" type="ORF">B7Z12_20380</name>
</gene>
<feature type="non-terminal residue" evidence="1">
    <location>
        <position position="250"/>
    </location>
</feature>
<dbReference type="InterPro" id="IPR027417">
    <property type="entry name" value="P-loop_NTPase"/>
</dbReference>
<dbReference type="Pfam" id="PF03308">
    <property type="entry name" value="MeaB"/>
    <property type="match status" value="1"/>
</dbReference>
<dbReference type="SUPFAM" id="SSF52540">
    <property type="entry name" value="P-loop containing nucleoside triphosphate hydrolases"/>
    <property type="match status" value="1"/>
</dbReference>
<dbReference type="EMBL" id="NCDQ01000545">
    <property type="protein sequence ID" value="OYW98142.1"/>
    <property type="molecule type" value="Genomic_DNA"/>
</dbReference>
<dbReference type="AlphaFoldDB" id="A0A258CSY3"/>
<organism evidence="1 2">
    <name type="scientific">Caulobacter vibrioides</name>
    <name type="common">Caulobacter crescentus</name>
    <dbReference type="NCBI Taxonomy" id="155892"/>
    <lineage>
        <taxon>Bacteria</taxon>
        <taxon>Pseudomonadati</taxon>
        <taxon>Pseudomonadota</taxon>
        <taxon>Alphaproteobacteria</taxon>
        <taxon>Caulobacterales</taxon>
        <taxon>Caulobacteraceae</taxon>
        <taxon>Caulobacter</taxon>
    </lineage>
</organism>
<accession>A0A258CSY3</accession>
<sequence>MAEPADWVDDFLREQSLPPGYRHTIETVAEPLAQRLAALAAGRRGPAIAGVCGAQGSGKSTLCEALARLLRRRGLKVAVLSLDDLYLPRAARAQLGADIHPLLATRGPPGTHDVAQGLKLFEDLSGNGEVALPRFDKAQDEPAPRASWPVIKAPVDLILFEGWCVGALPESTQTLATPINRLEAEEDPAGVWRTYANDALAGRYQDLFARIDHLTLLRAPSFEVVADWRWLQEQKLRTRRLTEGNDAGRT</sequence>